<feature type="transmembrane region" description="Helical" evidence="6">
    <location>
        <begin position="129"/>
        <end position="147"/>
    </location>
</feature>
<comment type="caution">
    <text evidence="7">The sequence shown here is derived from an EMBL/GenBank/DDBJ whole genome shotgun (WGS) entry which is preliminary data.</text>
</comment>
<dbReference type="InterPro" id="IPR045863">
    <property type="entry name" value="CorA_TM1_TM2"/>
</dbReference>
<evidence type="ECO:0000256" key="3">
    <source>
        <dbReference type="ARBA" id="ARBA00022692"/>
    </source>
</evidence>
<evidence type="ECO:0000256" key="4">
    <source>
        <dbReference type="ARBA" id="ARBA00022989"/>
    </source>
</evidence>
<dbReference type="PANTHER" id="PTHR47891">
    <property type="entry name" value="TRANSPORTER-RELATED"/>
    <property type="match status" value="1"/>
</dbReference>
<proteinExistence type="inferred from homology"/>
<dbReference type="PANTHER" id="PTHR47891:SF2">
    <property type="entry name" value="MAGNESIUM AND COBALT TRANSPORTER"/>
    <property type="match status" value="1"/>
</dbReference>
<dbReference type="CDD" id="cd12827">
    <property type="entry name" value="EcCorA_ZntB-like_u2"/>
    <property type="match status" value="1"/>
</dbReference>
<gene>
    <name evidence="7" type="ORF">C0190_02265</name>
</gene>
<evidence type="ECO:0000313" key="7">
    <source>
        <dbReference type="EMBL" id="PMP67984.1"/>
    </source>
</evidence>
<dbReference type="SUPFAM" id="SSF144083">
    <property type="entry name" value="Magnesium transport protein CorA, transmembrane region"/>
    <property type="match status" value="1"/>
</dbReference>
<comment type="similarity">
    <text evidence="2">Belongs to the CorA metal ion transporter (MIT) (TC 1.A.35) family.</text>
</comment>
<name>A0A2N7PPI4_9BACT</name>
<comment type="subcellular location">
    <subcellularLocation>
        <location evidence="1">Membrane</location>
        <topology evidence="1">Multi-pass membrane protein</topology>
    </subcellularLocation>
</comment>
<dbReference type="InterPro" id="IPR002523">
    <property type="entry name" value="MgTranspt_CorA/ZnTranspt_ZntB"/>
</dbReference>
<evidence type="ECO:0000256" key="1">
    <source>
        <dbReference type="ARBA" id="ARBA00004141"/>
    </source>
</evidence>
<keyword evidence="3 6" id="KW-0812">Transmembrane</keyword>
<evidence type="ECO:0000313" key="8">
    <source>
        <dbReference type="Proteomes" id="UP000235460"/>
    </source>
</evidence>
<dbReference type="Proteomes" id="UP000235460">
    <property type="component" value="Unassembled WGS sequence"/>
</dbReference>
<dbReference type="AlphaFoldDB" id="A0A2N7PPI4"/>
<dbReference type="InterPro" id="IPR045861">
    <property type="entry name" value="CorA_cytoplasmic_dom"/>
</dbReference>
<dbReference type="Pfam" id="PF01544">
    <property type="entry name" value="CorA"/>
    <property type="match status" value="1"/>
</dbReference>
<feature type="transmembrane region" description="Helical" evidence="6">
    <location>
        <begin position="293"/>
        <end position="312"/>
    </location>
</feature>
<evidence type="ECO:0000256" key="2">
    <source>
        <dbReference type="ARBA" id="ARBA00009765"/>
    </source>
</evidence>
<dbReference type="InterPro" id="IPR047199">
    <property type="entry name" value="CorA-like"/>
</dbReference>
<reference evidence="7 8" key="1">
    <citation type="submission" date="2018-01" db="EMBL/GenBank/DDBJ databases">
        <title>Metagenomic assembled genomes from two thermal pools in the Uzon Caldera, Kamchatka, Russia.</title>
        <authorList>
            <person name="Wilkins L."/>
            <person name="Ettinger C."/>
        </authorList>
    </citation>
    <scope>NUCLEOTIDE SEQUENCE [LARGE SCALE GENOMIC DNA]</scope>
    <source>
        <strain evidence="7">ZAV-08</strain>
    </source>
</reference>
<dbReference type="GO" id="GO:0046873">
    <property type="term" value="F:metal ion transmembrane transporter activity"/>
    <property type="evidence" value="ECO:0007669"/>
    <property type="project" value="InterPro"/>
</dbReference>
<dbReference type="Gene3D" id="3.30.460.20">
    <property type="entry name" value="CorA soluble domain-like"/>
    <property type="match status" value="1"/>
</dbReference>
<evidence type="ECO:0000256" key="6">
    <source>
        <dbReference type="SAM" id="Phobius"/>
    </source>
</evidence>
<keyword evidence="4 6" id="KW-1133">Transmembrane helix</keyword>
<dbReference type="SUPFAM" id="SSF143865">
    <property type="entry name" value="CorA soluble domain-like"/>
    <property type="match status" value="1"/>
</dbReference>
<feature type="transmembrane region" description="Helical" evidence="6">
    <location>
        <begin position="255"/>
        <end position="273"/>
    </location>
</feature>
<evidence type="ECO:0000256" key="5">
    <source>
        <dbReference type="ARBA" id="ARBA00023136"/>
    </source>
</evidence>
<dbReference type="EMBL" id="PNIK01000034">
    <property type="protein sequence ID" value="PMP67984.1"/>
    <property type="molecule type" value="Genomic_DNA"/>
</dbReference>
<keyword evidence="5 6" id="KW-0472">Membrane</keyword>
<organism evidence="7 8">
    <name type="scientific">Thermodesulfobacterium geofontis</name>
    <dbReference type="NCBI Taxonomy" id="1295609"/>
    <lineage>
        <taxon>Bacteria</taxon>
        <taxon>Pseudomonadati</taxon>
        <taxon>Thermodesulfobacteriota</taxon>
        <taxon>Thermodesulfobacteria</taxon>
        <taxon>Thermodesulfobacteriales</taxon>
        <taxon>Thermodesulfobacteriaceae</taxon>
        <taxon>Thermodesulfobacterium</taxon>
    </lineage>
</organism>
<dbReference type="Gene3D" id="1.20.58.340">
    <property type="entry name" value="Magnesium transport protein CorA, transmembrane region"/>
    <property type="match status" value="2"/>
</dbReference>
<sequence>MFRIYKSENGLLVSAERPSPNTWVCLLSPTEEEISYIEQKFQILPEFLRYPLDEEERPRIEKEGQQILIILRVPDIVSRGLFIKYETIPLGIILTEENIITVCLKDHPIFEEFITLANKSKTFNLAKPVYFILNFMLAVTSLYIKLLRQIDRTLEEYEEEIFRSIENEEILKMLSIEKTLTYFNTSLQGNDTVLIKIQSGRYIRLTEEEIELLEDVQIENRQAIEMTKVFLNIVAGTMDAYTSVINNNLTLIMKFLAGIAIILSIPTIIYSMYGMNIPLPFQELPPFKGSPHAFYLVNIIVIFLCFLFFFVLRKKRYL</sequence>
<dbReference type="GO" id="GO:0016020">
    <property type="term" value="C:membrane"/>
    <property type="evidence" value="ECO:0007669"/>
    <property type="project" value="UniProtKB-SubCell"/>
</dbReference>
<accession>A0A2N7PPI4</accession>
<protein>
    <submittedName>
        <fullName evidence="7">Magnesium transporter</fullName>
    </submittedName>
</protein>